<protein>
    <recommendedName>
        <fullName evidence="1">Ribbon-helix-helix protein CopG domain-containing protein</fullName>
    </recommendedName>
</protein>
<feature type="domain" description="Ribbon-helix-helix protein CopG" evidence="1">
    <location>
        <begin position="10"/>
        <end position="43"/>
    </location>
</feature>
<sequence length="189" mass="21742">MGSEEKKAQKRVTVALDSENLERLEKIKSELMTSKSEVIRRALPYLEVILERGNISPQGLETILDLRYRPDNLIFDIGLFQAFLDEIGEGSDQLKEDIRQIGKEFYSEYCDIGIIKPIECLKRLERTNLYTLIVGSDDSFTLVPTIPEMRKFLKVFFEGYLEASPNKGEVRIVHGKIRIKINKRGNETS</sequence>
<dbReference type="Proteomes" id="UP000070311">
    <property type="component" value="Unassembled WGS sequence"/>
</dbReference>
<comment type="caution">
    <text evidence="2">The sequence shown here is derived from an EMBL/GenBank/DDBJ whole genome shotgun (WGS) entry which is preliminary data.</text>
</comment>
<organism evidence="2 3">
    <name type="scientific">candidate division MSBL1 archaeon SCGC-AAA382A13</name>
    <dbReference type="NCBI Taxonomy" id="1698279"/>
    <lineage>
        <taxon>Archaea</taxon>
        <taxon>Methanobacteriati</taxon>
        <taxon>Methanobacteriota</taxon>
        <taxon>candidate division MSBL1</taxon>
    </lineage>
</organism>
<gene>
    <name evidence="2" type="ORF">AKJ50_02235</name>
</gene>
<keyword evidence="3" id="KW-1185">Reference proteome</keyword>
<evidence type="ECO:0000259" key="1">
    <source>
        <dbReference type="Pfam" id="PF01402"/>
    </source>
</evidence>
<dbReference type="GO" id="GO:0006355">
    <property type="term" value="P:regulation of DNA-templated transcription"/>
    <property type="evidence" value="ECO:0007669"/>
    <property type="project" value="InterPro"/>
</dbReference>
<dbReference type="InterPro" id="IPR002145">
    <property type="entry name" value="CopG"/>
</dbReference>
<reference evidence="2 3" key="1">
    <citation type="journal article" date="2016" name="Sci. Rep.">
        <title>Metabolic traits of an uncultured archaeal lineage -MSBL1- from brine pools of the Red Sea.</title>
        <authorList>
            <person name="Mwirichia R."/>
            <person name="Alam I."/>
            <person name="Rashid M."/>
            <person name="Vinu M."/>
            <person name="Ba-Alawi W."/>
            <person name="Anthony Kamau A."/>
            <person name="Kamanda Ngugi D."/>
            <person name="Goker M."/>
            <person name="Klenk H.P."/>
            <person name="Bajic V."/>
            <person name="Stingl U."/>
        </authorList>
    </citation>
    <scope>NUCLEOTIDE SEQUENCE [LARGE SCALE GENOMIC DNA]</scope>
    <source>
        <strain evidence="2">SCGC-AAA382A13</strain>
    </source>
</reference>
<accession>A0A133VDS9</accession>
<evidence type="ECO:0000313" key="3">
    <source>
        <dbReference type="Proteomes" id="UP000070311"/>
    </source>
</evidence>
<proteinExistence type="predicted"/>
<dbReference type="CDD" id="cd22235">
    <property type="entry name" value="RHH_CopG_archaea"/>
    <property type="match status" value="1"/>
</dbReference>
<dbReference type="AlphaFoldDB" id="A0A133VDS9"/>
<evidence type="ECO:0000313" key="2">
    <source>
        <dbReference type="EMBL" id="KXB04602.1"/>
    </source>
</evidence>
<dbReference type="Pfam" id="PF01402">
    <property type="entry name" value="RHH_1"/>
    <property type="match status" value="1"/>
</dbReference>
<name>A0A133VDS9_9EURY</name>
<dbReference type="EMBL" id="LHYD01000052">
    <property type="protein sequence ID" value="KXB04602.1"/>
    <property type="molecule type" value="Genomic_DNA"/>
</dbReference>